<feature type="domain" description="F-box" evidence="2">
    <location>
        <begin position="280"/>
        <end position="340"/>
    </location>
</feature>
<evidence type="ECO:0000313" key="3">
    <source>
        <dbReference type="EMBL" id="KAG5650841.1"/>
    </source>
</evidence>
<dbReference type="Gene3D" id="1.20.1280.50">
    <property type="match status" value="1"/>
</dbReference>
<reference evidence="3" key="2">
    <citation type="submission" date="2021-10" db="EMBL/GenBank/DDBJ databases">
        <title>Phylogenomics reveals ancestral predisposition of the termite-cultivated fungus Termitomyces towards a domesticated lifestyle.</title>
        <authorList>
            <person name="Auxier B."/>
            <person name="Grum-Grzhimaylo A."/>
            <person name="Cardenas M.E."/>
            <person name="Lodge J.D."/>
            <person name="Laessoe T."/>
            <person name="Pedersen O."/>
            <person name="Smith M.E."/>
            <person name="Kuyper T.W."/>
            <person name="Franco-Molano E.A."/>
            <person name="Baroni T.J."/>
            <person name="Aanen D.K."/>
        </authorList>
    </citation>
    <scope>NUCLEOTIDE SEQUENCE</scope>
    <source>
        <strain evidence="3">D49</strain>
    </source>
</reference>
<evidence type="ECO:0000256" key="1">
    <source>
        <dbReference type="SAM" id="MobiDB-lite"/>
    </source>
</evidence>
<keyword evidence="4" id="KW-1185">Reference proteome</keyword>
<name>A0A9P7GIX5_9AGAR</name>
<dbReference type="AlphaFoldDB" id="A0A9P7GIX5"/>
<feature type="region of interest" description="Disordered" evidence="1">
    <location>
        <begin position="71"/>
        <end position="138"/>
    </location>
</feature>
<evidence type="ECO:0000259" key="2">
    <source>
        <dbReference type="PROSITE" id="PS50181"/>
    </source>
</evidence>
<feature type="compositionally biased region" description="Basic residues" evidence="1">
    <location>
        <begin position="109"/>
        <end position="120"/>
    </location>
</feature>
<dbReference type="Pfam" id="PF12937">
    <property type="entry name" value="F-box-like"/>
    <property type="match status" value="1"/>
</dbReference>
<dbReference type="InterPro" id="IPR001810">
    <property type="entry name" value="F-box_dom"/>
</dbReference>
<proteinExistence type="predicted"/>
<dbReference type="EMBL" id="JABCKI010000350">
    <property type="protein sequence ID" value="KAG5650841.1"/>
    <property type="molecule type" value="Genomic_DNA"/>
</dbReference>
<dbReference type="Proteomes" id="UP000717328">
    <property type="component" value="Unassembled WGS sequence"/>
</dbReference>
<evidence type="ECO:0000313" key="4">
    <source>
        <dbReference type="Proteomes" id="UP000717328"/>
    </source>
</evidence>
<dbReference type="SUPFAM" id="SSF81383">
    <property type="entry name" value="F-box domain"/>
    <property type="match status" value="1"/>
</dbReference>
<dbReference type="InterPro" id="IPR032675">
    <property type="entry name" value="LRR_dom_sf"/>
</dbReference>
<dbReference type="InterPro" id="IPR036047">
    <property type="entry name" value="F-box-like_dom_sf"/>
</dbReference>
<protein>
    <recommendedName>
        <fullName evidence="2">F-box domain-containing protein</fullName>
    </recommendedName>
</protein>
<dbReference type="SUPFAM" id="SSF52047">
    <property type="entry name" value="RNI-like"/>
    <property type="match status" value="1"/>
</dbReference>
<reference evidence="3" key="1">
    <citation type="submission" date="2021-02" db="EMBL/GenBank/DDBJ databases">
        <authorList>
            <person name="Nieuwenhuis M."/>
            <person name="Van De Peppel L.J.J."/>
        </authorList>
    </citation>
    <scope>NUCLEOTIDE SEQUENCE</scope>
    <source>
        <strain evidence="3">D49</strain>
    </source>
</reference>
<comment type="caution">
    <text evidence="3">The sequence shown here is derived from an EMBL/GenBank/DDBJ whole genome shotgun (WGS) entry which is preliminary data.</text>
</comment>
<dbReference type="PROSITE" id="PS50181">
    <property type="entry name" value="FBOX"/>
    <property type="match status" value="1"/>
</dbReference>
<accession>A0A9P7GIX5</accession>
<organism evidence="3 4">
    <name type="scientific">Sphagnurus paluster</name>
    <dbReference type="NCBI Taxonomy" id="117069"/>
    <lineage>
        <taxon>Eukaryota</taxon>
        <taxon>Fungi</taxon>
        <taxon>Dikarya</taxon>
        <taxon>Basidiomycota</taxon>
        <taxon>Agaricomycotina</taxon>
        <taxon>Agaricomycetes</taxon>
        <taxon>Agaricomycetidae</taxon>
        <taxon>Agaricales</taxon>
        <taxon>Tricholomatineae</taxon>
        <taxon>Lyophyllaceae</taxon>
        <taxon>Sphagnurus</taxon>
    </lineage>
</organism>
<dbReference type="Gene3D" id="3.80.10.10">
    <property type="entry name" value="Ribonuclease Inhibitor"/>
    <property type="match status" value="1"/>
</dbReference>
<gene>
    <name evidence="3" type="ORF">H0H81_010852</name>
</gene>
<sequence>MAMGHKSPLPSLFLNRDTESLDAHYRYRYLNEFSKALSGEVRILLDEVGKLRDERRSLHEIAELMNLKTKHGAGGEYAPDWRPKIEEPPPPPPAIEDVPQAQSRPGWRVVHKRPERKPRPPRSSTTPAPPPMQQIVEPPRPEMPAWAQWRPNFAPFSQNDLAILKARAAEKRIEICPRVGPLFSALVCKKFGLMDSHKKPTGSSISSIIHSLTRSNHQPSNLQAQVLINMRDEQETEARNIETEWTRLLLQMNDLVEEMKAVKKLGEEKQNLALSYRFLLSSVRRLPPEVLVQIFDFLLPGETESLPPPGENASSPLGLSHVCSSWRTAIIGHSRFWRRLCLNFDDLGRGASYPELISTWFSRMSNKTLLQFSFCGALPSEHPSPILNKMVYSIMTFMPRMEYLSFVLDSPEALAPLLSLPGGRAPFLDTLAIILTSRPYYNIYRDLPPVKILENAPLLKTVGLRGMYRDVISDSVHFPMPWSQLTCLKFQDAIPLGIFSQIIVQCTQLEESWLSVCSDLSGIDEETLDQFYGSESDSDSDNAPTAQPPQDLLLREQMAIIPKSSIVLPSLRYLKLSIEGKHTTRMTGRLFDKLKFPALKTLQLMGEPCGGFPIEMIMPVIEPSLPFIQELSLAFLDSQMEVIDLIASCPQLVTLAIRIWSEDDIPLLKLLQESPAPLACITSFALGSQLIDHRYMLFLTGQFFACVEKWAERAPHRKVLKKACFHLCKDDETSSSEEQAALKVLENVEARLGRIGLEDDFRWEARLIDSYTNLVTEGVTPYEIV</sequence>
<dbReference type="OrthoDB" id="2507336at2759"/>